<accession>A0AAU4K1I4</accession>
<gene>
    <name evidence="11" type="primary">glpK</name>
    <name evidence="11" type="ORF">OG579_19715</name>
</gene>
<dbReference type="AlphaFoldDB" id="A0AAU4K1I4"/>
<dbReference type="InterPro" id="IPR005999">
    <property type="entry name" value="Glycerol_kin"/>
</dbReference>
<dbReference type="CDD" id="cd07769">
    <property type="entry name" value="ASKHA_NBD_FGGY_GK"/>
    <property type="match status" value="1"/>
</dbReference>
<evidence type="ECO:0000259" key="10">
    <source>
        <dbReference type="Pfam" id="PF02782"/>
    </source>
</evidence>
<evidence type="ECO:0000259" key="9">
    <source>
        <dbReference type="Pfam" id="PF00370"/>
    </source>
</evidence>
<dbReference type="PIRSF" id="PIRSF000538">
    <property type="entry name" value="GlpK"/>
    <property type="match status" value="1"/>
</dbReference>
<organism evidence="11 12">
    <name type="scientific">Williamsia herbipolensis</name>
    <dbReference type="NCBI Taxonomy" id="1603258"/>
    <lineage>
        <taxon>Bacteria</taxon>
        <taxon>Bacillati</taxon>
        <taxon>Actinomycetota</taxon>
        <taxon>Actinomycetes</taxon>
        <taxon>Mycobacteriales</taxon>
        <taxon>Nocardiaceae</taxon>
        <taxon>Williamsia</taxon>
    </lineage>
</organism>
<dbReference type="GO" id="GO:0004370">
    <property type="term" value="F:glycerol kinase activity"/>
    <property type="evidence" value="ECO:0007669"/>
    <property type="project" value="InterPro"/>
</dbReference>
<dbReference type="Pfam" id="PF02782">
    <property type="entry name" value="FGGY_C"/>
    <property type="match status" value="1"/>
</dbReference>
<dbReference type="InterPro" id="IPR018484">
    <property type="entry name" value="FGGY_N"/>
</dbReference>
<keyword evidence="12" id="KW-1185">Reference proteome</keyword>
<evidence type="ECO:0000256" key="1">
    <source>
        <dbReference type="ARBA" id="ARBA00009156"/>
    </source>
</evidence>
<name>A0AAU4K1I4_9NOCA</name>
<comment type="similarity">
    <text evidence="1 8">Belongs to the FGGY kinase family.</text>
</comment>
<evidence type="ECO:0000256" key="7">
    <source>
        <dbReference type="ARBA" id="ARBA00043149"/>
    </source>
</evidence>
<dbReference type="GO" id="GO:0019563">
    <property type="term" value="P:glycerol catabolic process"/>
    <property type="evidence" value="ECO:0007669"/>
    <property type="project" value="TreeGrafter"/>
</dbReference>
<dbReference type="GO" id="GO:0005524">
    <property type="term" value="F:ATP binding"/>
    <property type="evidence" value="ECO:0007669"/>
    <property type="project" value="UniProtKB-KW"/>
</dbReference>
<keyword evidence="4 8" id="KW-0418">Kinase</keyword>
<dbReference type="NCBIfam" id="TIGR01311">
    <property type="entry name" value="glycerol_kin"/>
    <property type="match status" value="1"/>
</dbReference>
<keyword evidence="5" id="KW-0319">Glycerol metabolism</keyword>
<dbReference type="Pfam" id="PF00370">
    <property type="entry name" value="FGGY_N"/>
    <property type="match status" value="1"/>
</dbReference>
<feature type="domain" description="Carbohydrate kinase FGGY N-terminal" evidence="9">
    <location>
        <begin position="5"/>
        <end position="252"/>
    </location>
</feature>
<protein>
    <recommendedName>
        <fullName evidence="7">ATP:glycerol 3-phosphotransferase</fullName>
    </recommendedName>
</protein>
<dbReference type="GO" id="GO:0005829">
    <property type="term" value="C:cytosol"/>
    <property type="evidence" value="ECO:0007669"/>
    <property type="project" value="TreeGrafter"/>
</dbReference>
<dbReference type="KEGG" id="whr:OG579_19715"/>
<dbReference type="PROSITE" id="PS00445">
    <property type="entry name" value="FGGY_KINASES_2"/>
    <property type="match status" value="1"/>
</dbReference>
<evidence type="ECO:0000313" key="12">
    <source>
        <dbReference type="Proteomes" id="UP001432128"/>
    </source>
</evidence>
<dbReference type="PANTHER" id="PTHR10196">
    <property type="entry name" value="SUGAR KINASE"/>
    <property type="match status" value="1"/>
</dbReference>
<dbReference type="NCBIfam" id="NF000756">
    <property type="entry name" value="PRK00047.1"/>
    <property type="match status" value="1"/>
</dbReference>
<evidence type="ECO:0000313" key="11">
    <source>
        <dbReference type="EMBL" id="WUM19892.1"/>
    </source>
</evidence>
<evidence type="ECO:0000256" key="4">
    <source>
        <dbReference type="ARBA" id="ARBA00022777"/>
    </source>
</evidence>
<keyword evidence="3" id="KW-0547">Nucleotide-binding</keyword>
<evidence type="ECO:0000256" key="3">
    <source>
        <dbReference type="ARBA" id="ARBA00022741"/>
    </source>
</evidence>
<dbReference type="PANTHER" id="PTHR10196:SF69">
    <property type="entry name" value="GLYCEROL KINASE"/>
    <property type="match status" value="1"/>
</dbReference>
<dbReference type="Proteomes" id="UP001432128">
    <property type="component" value="Chromosome"/>
</dbReference>
<dbReference type="RefSeq" id="WP_328857330.1">
    <property type="nucleotide sequence ID" value="NZ_CP108021.1"/>
</dbReference>
<dbReference type="InterPro" id="IPR000577">
    <property type="entry name" value="Carb_kinase_FGGY"/>
</dbReference>
<sequence>MSTRYVAAIDQGTTSTRCIVYDRGGVLVSVAQRRHRQYFPRPGWVEHDASEIWSLVRLLIPEALRSAGATAEQIVGLGITNQRETTVIWDRETGIPLHRAIVWEDTRTSDLVEDLRSHGHADELQRRSGTPLSNYVSAPRLRWLLDTVPGAREGARAGRVLFGTMDSWLVWNLTGGPDGGLHVTDPTNAGRTMLMNIETGRWDRELLAAFDIPEQMLPDIRPSLSAVGVTTEPVAGVAITTMIGDQQSALVGQTALESGESKYTLGTGGFLLFNTGAELVRSRNGLITTVAYQIDGEPLCYALEGSNPTAGALVEWLKENLGLIETAAAIETLAGTVDDNGGCYIVPAFSGLHAPHWVSGSRGLIVGLTAYVTRGHLARAALETNAFGAQAMIAAVNDDLTAADAATRLTELVVDGGMTANNLLMQMIADICGLPVVRPRMAEAVALGAAYGAGLTAGFWTDTAQLRRNWQAAARWSPRMPADERDRQVATWARAVELSSNWRPA</sequence>
<evidence type="ECO:0000256" key="6">
    <source>
        <dbReference type="ARBA" id="ARBA00022840"/>
    </source>
</evidence>
<dbReference type="InterPro" id="IPR018485">
    <property type="entry name" value="FGGY_C"/>
</dbReference>
<dbReference type="InterPro" id="IPR043129">
    <property type="entry name" value="ATPase_NBD"/>
</dbReference>
<feature type="domain" description="Carbohydrate kinase FGGY C-terminal" evidence="10">
    <location>
        <begin position="263"/>
        <end position="455"/>
    </location>
</feature>
<dbReference type="SUPFAM" id="SSF53067">
    <property type="entry name" value="Actin-like ATPase domain"/>
    <property type="match status" value="2"/>
</dbReference>
<evidence type="ECO:0000256" key="8">
    <source>
        <dbReference type="RuleBase" id="RU003733"/>
    </source>
</evidence>
<dbReference type="FunFam" id="3.30.420.40:FF:000008">
    <property type="entry name" value="Glycerol kinase"/>
    <property type="match status" value="1"/>
</dbReference>
<keyword evidence="6" id="KW-0067">ATP-binding</keyword>
<dbReference type="EMBL" id="CP108021">
    <property type="protein sequence ID" value="WUM19892.1"/>
    <property type="molecule type" value="Genomic_DNA"/>
</dbReference>
<evidence type="ECO:0000256" key="5">
    <source>
        <dbReference type="ARBA" id="ARBA00022798"/>
    </source>
</evidence>
<evidence type="ECO:0000256" key="2">
    <source>
        <dbReference type="ARBA" id="ARBA00022679"/>
    </source>
</evidence>
<proteinExistence type="inferred from homology"/>
<keyword evidence="2 8" id="KW-0808">Transferase</keyword>
<reference evidence="11 12" key="1">
    <citation type="submission" date="2022-10" db="EMBL/GenBank/DDBJ databases">
        <title>The complete genomes of actinobacterial strains from the NBC collection.</title>
        <authorList>
            <person name="Joergensen T.S."/>
            <person name="Alvarez Arevalo M."/>
            <person name="Sterndorff E.B."/>
            <person name="Faurdal D."/>
            <person name="Vuksanovic O."/>
            <person name="Mourched A.-S."/>
            <person name="Charusanti P."/>
            <person name="Shaw S."/>
            <person name="Blin K."/>
            <person name="Weber T."/>
        </authorList>
    </citation>
    <scope>NUCLEOTIDE SEQUENCE [LARGE SCALE GENOMIC DNA]</scope>
    <source>
        <strain evidence="11 12">NBC_00319</strain>
    </source>
</reference>
<dbReference type="GO" id="GO:0006072">
    <property type="term" value="P:glycerol-3-phosphate metabolic process"/>
    <property type="evidence" value="ECO:0007669"/>
    <property type="project" value="InterPro"/>
</dbReference>
<dbReference type="InterPro" id="IPR018483">
    <property type="entry name" value="Carb_kinase_FGGY_CS"/>
</dbReference>
<dbReference type="Gene3D" id="3.30.420.40">
    <property type="match status" value="2"/>
</dbReference>